<proteinExistence type="predicted"/>
<keyword evidence="1" id="KW-0614">Plasmid</keyword>
<keyword evidence="2" id="KW-1185">Reference proteome</keyword>
<evidence type="ECO:0000313" key="2">
    <source>
        <dbReference type="Proteomes" id="UP001060123"/>
    </source>
</evidence>
<accession>A0ABY5XS02</accession>
<dbReference type="Gene3D" id="3.40.50.200">
    <property type="entry name" value="Peptidase S8/S53 domain"/>
    <property type="match status" value="1"/>
</dbReference>
<protein>
    <submittedName>
        <fullName evidence="1">Uncharacterized protein</fullName>
    </submittedName>
</protein>
<dbReference type="RefSeq" id="WP_156915262.1">
    <property type="nucleotide sequence ID" value="NZ_CP104144.1"/>
</dbReference>
<geneLocation type="plasmid" evidence="1 2">
    <name>pWSM1592_1</name>
</geneLocation>
<reference evidence="1" key="1">
    <citation type="submission" date="2022-09" db="EMBL/GenBank/DDBJ databases">
        <title>Australian commercial rhizobial inoculants.</title>
        <authorList>
            <person name="Kohlmeier M.G."/>
            <person name="O'Hara G.W."/>
            <person name="Colombi E."/>
            <person name="Ramsay J.P."/>
            <person name="Terpolilli J."/>
        </authorList>
    </citation>
    <scope>NUCLEOTIDE SEQUENCE</scope>
    <source>
        <strain evidence="1">WSM1592</strain>
        <plasmid evidence="1">pWSM1592_1</plasmid>
    </source>
</reference>
<evidence type="ECO:0000313" key="1">
    <source>
        <dbReference type="EMBL" id="UWU17011.1"/>
    </source>
</evidence>
<name>A0ABY5XS02_RHISU</name>
<organism evidence="1 2">
    <name type="scientific">Rhizobium sullae</name>
    <name type="common">Rhizobium hedysari</name>
    <dbReference type="NCBI Taxonomy" id="50338"/>
    <lineage>
        <taxon>Bacteria</taxon>
        <taxon>Pseudomonadati</taxon>
        <taxon>Pseudomonadota</taxon>
        <taxon>Alphaproteobacteria</taxon>
        <taxon>Hyphomicrobiales</taxon>
        <taxon>Rhizobiaceae</taxon>
        <taxon>Rhizobium/Agrobacterium group</taxon>
        <taxon>Rhizobium</taxon>
    </lineage>
</organism>
<dbReference type="EMBL" id="CP104144">
    <property type="protein sequence ID" value="UWU17011.1"/>
    <property type="molecule type" value="Genomic_DNA"/>
</dbReference>
<dbReference type="Proteomes" id="UP001060123">
    <property type="component" value="Plasmid pWSM1592_1"/>
</dbReference>
<sequence length="52" mass="5568">MNDTPYYYGSDGTNFGTAVEIMAPALMVRYAAAPVQGVGDYRTYRGTSLSAP</sequence>
<dbReference type="InterPro" id="IPR036852">
    <property type="entry name" value="Peptidase_S8/S53_dom_sf"/>
</dbReference>
<gene>
    <name evidence="1" type="ORF">N2599_29870</name>
</gene>